<dbReference type="GO" id="GO:0004376">
    <property type="term" value="F:GPI mannosyltransferase activity"/>
    <property type="evidence" value="ECO:0007669"/>
    <property type="project" value="InterPro"/>
</dbReference>
<dbReference type="AlphaFoldDB" id="A0A2D1QJJ9"/>
<evidence type="ECO:0000256" key="8">
    <source>
        <dbReference type="ARBA" id="ARBA00022989"/>
    </source>
</evidence>
<evidence type="ECO:0000256" key="7">
    <source>
        <dbReference type="ARBA" id="ARBA00022824"/>
    </source>
</evidence>
<feature type="transmembrane region" description="Helical" evidence="10">
    <location>
        <begin position="31"/>
        <end position="53"/>
    </location>
</feature>
<evidence type="ECO:0008006" key="13">
    <source>
        <dbReference type="Google" id="ProtNLM"/>
    </source>
</evidence>
<evidence type="ECO:0000256" key="9">
    <source>
        <dbReference type="ARBA" id="ARBA00023136"/>
    </source>
</evidence>
<sequence>MNDITTLTPDSSTPGCQAPYRPSLAISSRDWLMIIAAFLLSRVALYGMGYFGVQLYGTTDIGPLQAYCQFDCVWFQRIIENGYDLYPRWLSKGNAANWAFMPLYPMLSGSLSNLLNVESLIGLMLVANLAFFASLPLMLLVLRQLKLGDETARFGVWLLAFSPFSAYFVSGYTESMFMALMLGMFLFAYREQWLMVAVLGVCISGTRNLGVMMVFPVLILALQAYGWREFFRFTERAFKVVFTLWLIPFGLFAYMVYLYHLTGDALAFKHIQVAWGRYMDSPLDWWLSGFELGGRKAYLSIMVIFGWCLNLYLFSQKRWAEATLMFICCTIPLMTGLNAMPRYMFGLYPTLLAIILLTHRWPAMRPAVLCISGMVASFIAVAFVNAKFFTV</sequence>
<evidence type="ECO:0000256" key="5">
    <source>
        <dbReference type="ARBA" id="ARBA00022679"/>
    </source>
</evidence>
<feature type="transmembrane region" description="Helical" evidence="10">
    <location>
        <begin position="297"/>
        <end position="314"/>
    </location>
</feature>
<dbReference type="PANTHER" id="PTHR12468:SF2">
    <property type="entry name" value="GPI MANNOSYLTRANSFERASE 2"/>
    <property type="match status" value="1"/>
</dbReference>
<dbReference type="RefSeq" id="WP_034524477.1">
    <property type="nucleotide sequence ID" value="NZ_ARYZ02000108.1"/>
</dbReference>
<keyword evidence="7" id="KW-0256">Endoplasmic reticulum</keyword>
<comment type="subcellular location">
    <subcellularLocation>
        <location evidence="1">Endoplasmic reticulum membrane</location>
        <topology evidence="1">Multi-pass membrane protein</topology>
    </subcellularLocation>
</comment>
<gene>
    <name evidence="11" type="ORF">Asalp_34930</name>
</gene>
<dbReference type="PANTHER" id="PTHR12468">
    <property type="entry name" value="GPI MANNOSYLTRANSFERASE 2"/>
    <property type="match status" value="1"/>
</dbReference>
<reference evidence="12" key="1">
    <citation type="journal article" date="2018" name="BMC Genomics">
        <title>The complete and fully assembled genome sequence of Aeromonas salmonicida subsp. pectinolytica and its comparative analysis with other Aeromonas species: investigation of the mobilome in environmental and pathogenic strains.</title>
        <authorList>
            <person name="Pfeiffer F."/>
            <person name="Zamora-Lagos M.A."/>
            <person name="Blettinger M."/>
            <person name="Yeroslaviz A."/>
            <person name="Dahl A."/>
            <person name="Gruber S."/>
            <person name="Habermann B.H."/>
        </authorList>
    </citation>
    <scope>NUCLEOTIDE SEQUENCE [LARGE SCALE GENOMIC DNA]</scope>
    <source>
        <strain evidence="12">34mel</strain>
    </source>
</reference>
<name>A0A2D1QJJ9_AERSA</name>
<dbReference type="GO" id="GO:0006506">
    <property type="term" value="P:GPI anchor biosynthetic process"/>
    <property type="evidence" value="ECO:0007669"/>
    <property type="project" value="UniProtKB-KW"/>
</dbReference>
<comment type="pathway">
    <text evidence="2">Glycolipid biosynthesis; glycosylphosphatidylinositol-anchor biosynthesis.</text>
</comment>
<evidence type="ECO:0000256" key="3">
    <source>
        <dbReference type="ARBA" id="ARBA00022502"/>
    </source>
</evidence>
<feature type="transmembrane region" description="Helical" evidence="10">
    <location>
        <begin position="237"/>
        <end position="259"/>
    </location>
</feature>
<keyword evidence="6 10" id="KW-0812">Transmembrane</keyword>
<accession>A0A2D1QJJ9</accession>
<feature type="transmembrane region" description="Helical" evidence="10">
    <location>
        <begin position="193"/>
        <end position="225"/>
    </location>
</feature>
<feature type="transmembrane region" description="Helical" evidence="10">
    <location>
        <begin position="120"/>
        <end position="142"/>
    </location>
</feature>
<evidence type="ECO:0000256" key="10">
    <source>
        <dbReference type="SAM" id="Phobius"/>
    </source>
</evidence>
<organism evidence="11 12">
    <name type="scientific">Aeromonas salmonicida subsp. pectinolytica 34mel</name>
    <dbReference type="NCBI Taxonomy" id="1324960"/>
    <lineage>
        <taxon>Bacteria</taxon>
        <taxon>Pseudomonadati</taxon>
        <taxon>Pseudomonadota</taxon>
        <taxon>Gammaproteobacteria</taxon>
        <taxon>Aeromonadales</taxon>
        <taxon>Aeromonadaceae</taxon>
        <taxon>Aeromonas</taxon>
    </lineage>
</organism>
<evidence type="ECO:0000256" key="2">
    <source>
        <dbReference type="ARBA" id="ARBA00004687"/>
    </source>
</evidence>
<dbReference type="GO" id="GO:0000009">
    <property type="term" value="F:alpha-1,6-mannosyltransferase activity"/>
    <property type="evidence" value="ECO:0007669"/>
    <property type="project" value="InterPro"/>
</dbReference>
<evidence type="ECO:0000313" key="11">
    <source>
        <dbReference type="EMBL" id="ATP10589.1"/>
    </source>
</evidence>
<proteinExistence type="predicted"/>
<evidence type="ECO:0000256" key="4">
    <source>
        <dbReference type="ARBA" id="ARBA00022676"/>
    </source>
</evidence>
<keyword evidence="4" id="KW-0328">Glycosyltransferase</keyword>
<dbReference type="EMBL" id="CP022426">
    <property type="protein sequence ID" value="ATP10589.1"/>
    <property type="molecule type" value="Genomic_DNA"/>
</dbReference>
<dbReference type="GO" id="GO:0031501">
    <property type="term" value="C:mannosyltransferase complex"/>
    <property type="evidence" value="ECO:0007669"/>
    <property type="project" value="TreeGrafter"/>
</dbReference>
<evidence type="ECO:0000256" key="1">
    <source>
        <dbReference type="ARBA" id="ARBA00004477"/>
    </source>
</evidence>
<keyword evidence="9 10" id="KW-0472">Membrane</keyword>
<feature type="transmembrane region" description="Helical" evidence="10">
    <location>
        <begin position="343"/>
        <end position="361"/>
    </location>
</feature>
<evidence type="ECO:0000256" key="6">
    <source>
        <dbReference type="ARBA" id="ARBA00022692"/>
    </source>
</evidence>
<feature type="transmembrane region" description="Helical" evidence="10">
    <location>
        <begin position="154"/>
        <end position="173"/>
    </location>
</feature>
<keyword evidence="8 10" id="KW-1133">Transmembrane helix</keyword>
<evidence type="ECO:0000313" key="12">
    <source>
        <dbReference type="Proteomes" id="UP000222916"/>
    </source>
</evidence>
<dbReference type="InterPro" id="IPR007315">
    <property type="entry name" value="PIG-V/Gpi18"/>
</dbReference>
<protein>
    <recommendedName>
        <fullName evidence="13">Integral membrane protein</fullName>
    </recommendedName>
</protein>
<dbReference type="GO" id="GO:0016020">
    <property type="term" value="C:membrane"/>
    <property type="evidence" value="ECO:0007669"/>
    <property type="project" value="GOC"/>
</dbReference>
<dbReference type="OrthoDB" id="573863at2"/>
<dbReference type="Proteomes" id="UP000222916">
    <property type="component" value="Chromosome"/>
</dbReference>
<keyword evidence="5" id="KW-0808">Transferase</keyword>
<feature type="transmembrane region" description="Helical" evidence="10">
    <location>
        <begin position="368"/>
        <end position="389"/>
    </location>
</feature>
<keyword evidence="3" id="KW-0337">GPI-anchor biosynthesis</keyword>